<sequence>CVSWLPPTPFKRSPKNKKGKEYLYAQGKHQYGYKQSRYGSQTKPIFCKKVRTMMKIALRLEYVEPNCLSKGTLAIKWCKHFKF</sequence>
<dbReference type="Pfam" id="PF00935">
    <property type="entry name" value="Ribosomal_L44"/>
    <property type="match status" value="1"/>
</dbReference>
<dbReference type="GO" id="GO:0006412">
    <property type="term" value="P:translation"/>
    <property type="evidence" value="ECO:0007669"/>
    <property type="project" value="InterPro"/>
</dbReference>
<dbReference type="GO" id="GO:1990904">
    <property type="term" value="C:ribonucleoprotein complex"/>
    <property type="evidence" value="ECO:0007669"/>
    <property type="project" value="UniProtKB-KW"/>
</dbReference>
<evidence type="ECO:0008006" key="6">
    <source>
        <dbReference type="Google" id="ProtNLM"/>
    </source>
</evidence>
<evidence type="ECO:0000256" key="2">
    <source>
        <dbReference type="ARBA" id="ARBA00022980"/>
    </source>
</evidence>
<accession>A0A803SMN6</accession>
<dbReference type="GO" id="GO:0005840">
    <property type="term" value="C:ribosome"/>
    <property type="evidence" value="ECO:0007669"/>
    <property type="project" value="UniProtKB-KW"/>
</dbReference>
<keyword evidence="5" id="KW-1185">Reference proteome</keyword>
<reference evidence="4" key="2">
    <citation type="submission" date="2025-08" db="UniProtKB">
        <authorList>
            <consortium name="Ensembl"/>
        </authorList>
    </citation>
    <scope>IDENTIFICATION</scope>
</reference>
<protein>
    <recommendedName>
        <fullName evidence="6">60S ribosomal protein L36a</fullName>
    </recommendedName>
</protein>
<dbReference type="InterPro" id="IPR011332">
    <property type="entry name" value="Ribosomal_zn-bd"/>
</dbReference>
<dbReference type="InParanoid" id="A0A803SMN6"/>
<dbReference type="Gene3D" id="3.10.450.80">
    <property type="match status" value="1"/>
</dbReference>
<organism evidence="4 5">
    <name type="scientific">Anolis carolinensis</name>
    <name type="common">Green anole</name>
    <name type="synonym">American chameleon</name>
    <dbReference type="NCBI Taxonomy" id="28377"/>
    <lineage>
        <taxon>Eukaryota</taxon>
        <taxon>Metazoa</taxon>
        <taxon>Chordata</taxon>
        <taxon>Craniata</taxon>
        <taxon>Vertebrata</taxon>
        <taxon>Euteleostomi</taxon>
        <taxon>Lepidosauria</taxon>
        <taxon>Squamata</taxon>
        <taxon>Bifurcata</taxon>
        <taxon>Unidentata</taxon>
        <taxon>Episquamata</taxon>
        <taxon>Toxicofera</taxon>
        <taxon>Iguania</taxon>
        <taxon>Dactyloidae</taxon>
        <taxon>Anolis</taxon>
    </lineage>
</organism>
<comment type="similarity">
    <text evidence="1">Belongs to the eukaryotic ribosomal protein eL42 family.</text>
</comment>
<reference evidence="4 5" key="1">
    <citation type="submission" date="2009-12" db="EMBL/GenBank/DDBJ databases">
        <title>The Genome Sequence of Anolis carolinensis (Green Anole Lizard).</title>
        <authorList>
            <consortium name="The Genome Sequencing Platform"/>
            <person name="Di Palma F."/>
            <person name="Alfoldi J."/>
            <person name="Heiman D."/>
            <person name="Young S."/>
            <person name="Grabherr M."/>
            <person name="Johnson J."/>
            <person name="Lander E.S."/>
            <person name="Lindblad-Toh K."/>
        </authorList>
    </citation>
    <scope>NUCLEOTIDE SEQUENCE [LARGE SCALE GENOMIC DNA]</scope>
    <source>
        <strain evidence="4 5">JBL SC #1</strain>
    </source>
</reference>
<dbReference type="Ensembl" id="ENSACAT00000056748.1">
    <property type="protein sequence ID" value="ENSACAP00000024226.1"/>
    <property type="gene ID" value="ENSACAG00000041354.1"/>
</dbReference>
<evidence type="ECO:0000313" key="5">
    <source>
        <dbReference type="Proteomes" id="UP000001646"/>
    </source>
</evidence>
<dbReference type="PANTHER" id="PTHR10369">
    <property type="entry name" value="60S RIBOSOMAL PROTEIN L36A/L44"/>
    <property type="match status" value="1"/>
</dbReference>
<dbReference type="InterPro" id="IPR053708">
    <property type="entry name" value="Ribosomal_LSU_eL42"/>
</dbReference>
<evidence type="ECO:0000256" key="1">
    <source>
        <dbReference type="ARBA" id="ARBA00009364"/>
    </source>
</evidence>
<dbReference type="GeneTree" id="ENSGT00390000018085"/>
<keyword evidence="3" id="KW-0687">Ribonucleoprotein</keyword>
<evidence type="ECO:0000313" key="4">
    <source>
        <dbReference type="Ensembl" id="ENSACAP00000024226.1"/>
    </source>
</evidence>
<dbReference type="InterPro" id="IPR000552">
    <property type="entry name" value="Ribosomal_eL44"/>
</dbReference>
<keyword evidence="2" id="KW-0689">Ribosomal protein</keyword>
<dbReference type="AlphaFoldDB" id="A0A803SMN6"/>
<evidence type="ECO:0000256" key="3">
    <source>
        <dbReference type="ARBA" id="ARBA00023274"/>
    </source>
</evidence>
<name>A0A803SMN6_ANOCA</name>
<reference evidence="4" key="3">
    <citation type="submission" date="2025-09" db="UniProtKB">
        <authorList>
            <consortium name="Ensembl"/>
        </authorList>
    </citation>
    <scope>IDENTIFICATION</scope>
</reference>
<dbReference type="Proteomes" id="UP000001646">
    <property type="component" value="Chromosome 3"/>
</dbReference>
<dbReference type="GO" id="GO:0003735">
    <property type="term" value="F:structural constituent of ribosome"/>
    <property type="evidence" value="ECO:0007669"/>
    <property type="project" value="InterPro"/>
</dbReference>
<proteinExistence type="inferred from homology"/>
<dbReference type="SUPFAM" id="SSF57829">
    <property type="entry name" value="Zn-binding ribosomal proteins"/>
    <property type="match status" value="1"/>
</dbReference>